<feature type="transmembrane region" description="Helical" evidence="1">
    <location>
        <begin position="328"/>
        <end position="350"/>
    </location>
</feature>
<reference evidence="2" key="1">
    <citation type="submission" date="2016-04" db="EMBL/GenBank/DDBJ databases">
        <authorList>
            <person name="Evans L.H."/>
            <person name="Alamgir A."/>
            <person name="Owens N."/>
            <person name="Weber N.D."/>
            <person name="Virtaneva K."/>
            <person name="Barbian K."/>
            <person name="Babar A."/>
            <person name="Rosenke K."/>
        </authorList>
    </citation>
    <scope>NUCLEOTIDE SEQUENCE</scope>
    <source>
        <strain evidence="2">86-2</strain>
        <strain evidence="3">92-3</strain>
    </source>
</reference>
<feature type="transmembrane region" description="Helical" evidence="1">
    <location>
        <begin position="24"/>
        <end position="45"/>
    </location>
</feature>
<organism evidence="2">
    <name type="scientific">uncultured Citrobacter sp</name>
    <dbReference type="NCBI Taxonomy" id="200446"/>
    <lineage>
        <taxon>Bacteria</taxon>
        <taxon>Pseudomonadati</taxon>
        <taxon>Pseudomonadota</taxon>
        <taxon>Gammaproteobacteria</taxon>
        <taxon>Enterobacterales</taxon>
        <taxon>Enterobacteriaceae</taxon>
        <taxon>Citrobacter</taxon>
        <taxon>environmental samples</taxon>
    </lineage>
</organism>
<keyword evidence="1" id="KW-0472">Membrane</keyword>
<dbReference type="EMBL" id="FLUB01000016">
    <property type="protein sequence ID" value="SBV64176.1"/>
    <property type="molecule type" value="Genomic_DNA"/>
</dbReference>
<feature type="transmembrane region" description="Helical" evidence="1">
    <location>
        <begin position="230"/>
        <end position="252"/>
    </location>
</feature>
<evidence type="ECO:0000313" key="3">
    <source>
        <dbReference type="EMBL" id="SBV64176.1"/>
    </source>
</evidence>
<dbReference type="InterPro" id="IPR010295">
    <property type="entry name" value="DUF898"/>
</dbReference>
<evidence type="ECO:0000313" key="2">
    <source>
        <dbReference type="EMBL" id="SBV63068.1"/>
    </source>
</evidence>
<keyword evidence="1" id="KW-1133">Transmembrane helix</keyword>
<feature type="transmembrane region" description="Helical" evidence="1">
    <location>
        <begin position="285"/>
        <end position="307"/>
    </location>
</feature>
<evidence type="ECO:0000256" key="1">
    <source>
        <dbReference type="SAM" id="Phobius"/>
    </source>
</evidence>
<proteinExistence type="predicted"/>
<name>A0A212I966_9ENTR</name>
<accession>A0A212I966</accession>
<feature type="transmembrane region" description="Helical" evidence="1">
    <location>
        <begin position="142"/>
        <end position="165"/>
    </location>
</feature>
<protein>
    <recommendedName>
        <fullName evidence="4">Inner membrane protein</fullName>
    </recommendedName>
</protein>
<sequence>MDGNFKGESQSSQAFKFTGDGGRYFLICLVNSLLVFITLGIYLPWALMKCRRYIYSNMKLDGQSFTYGVTGGSVFLSWLMLMVIYIVGMVLISYNYIFAGSLILLLLVLSIPVLIVKNLHYQGMMTTLNGISFSFKCGAMRAWWNMLGLPIAMLLGWSAVIFALVQICPMETAGEMIFSVIVIGLIGLVGLGVASGISYSRLMTIVGQGGRFGIHRFDVQINVRHCIKSAILAMMALIPFLVVVGFILRALLLSMAELDTTAMTEDELEMMIFLEYQRQIIISEIIYYIGIAVSMSYLTVAFRNHFLNNLKLADGNIRFRSTLTFHGMVYRLGSLYVISAITGGLAYPLLRMWVIAWLAENTFVVGNLDELELTNSDDVVENGVVARLSRGMMPTLDFM</sequence>
<feature type="transmembrane region" description="Helical" evidence="1">
    <location>
        <begin position="94"/>
        <end position="116"/>
    </location>
</feature>
<feature type="transmembrane region" description="Helical" evidence="1">
    <location>
        <begin position="65"/>
        <end position="88"/>
    </location>
</feature>
<evidence type="ECO:0008006" key="4">
    <source>
        <dbReference type="Google" id="ProtNLM"/>
    </source>
</evidence>
<gene>
    <name evidence="2" type="primary">yjgN</name>
    <name evidence="2" type="ORF">KL86CIT2_290045</name>
    <name evidence="3" type="ORF">KM92CIT3_40304</name>
</gene>
<keyword evidence="1" id="KW-0812">Transmembrane</keyword>
<dbReference type="AlphaFoldDB" id="A0A212I966"/>
<dbReference type="EMBL" id="FLUA01000026">
    <property type="protein sequence ID" value="SBV63068.1"/>
    <property type="molecule type" value="Genomic_DNA"/>
</dbReference>
<dbReference type="RefSeq" id="WP_046670838.1">
    <property type="nucleotide sequence ID" value="NZ_LT598670.1"/>
</dbReference>
<dbReference type="Pfam" id="PF05987">
    <property type="entry name" value="DUF898"/>
    <property type="match status" value="1"/>
</dbReference>
<feature type="transmembrane region" description="Helical" evidence="1">
    <location>
        <begin position="177"/>
        <end position="199"/>
    </location>
</feature>